<evidence type="ECO:0000256" key="1">
    <source>
        <dbReference type="ARBA" id="ARBA00010577"/>
    </source>
</evidence>
<dbReference type="STRING" id="515897.SAMN05421849_1317"/>
<evidence type="ECO:0000313" key="7">
    <source>
        <dbReference type="EMBL" id="SIT80476.1"/>
    </source>
</evidence>
<keyword evidence="7" id="KW-0966">Cell projection</keyword>
<dbReference type="InterPro" id="IPR025965">
    <property type="entry name" value="FlgD/Vpr_Ig-like"/>
</dbReference>
<keyword evidence="3 5" id="KW-1005">Bacterial flagellum biogenesis</keyword>
<keyword evidence="7" id="KW-0282">Flagellum</keyword>
<keyword evidence="8" id="KW-1185">Reference proteome</keyword>
<reference evidence="7 8" key="1">
    <citation type="submission" date="2017-01" db="EMBL/GenBank/DDBJ databases">
        <authorList>
            <person name="Mah S.A."/>
            <person name="Swanson W.J."/>
            <person name="Moy G.W."/>
            <person name="Vacquier V.D."/>
        </authorList>
    </citation>
    <scope>NUCLEOTIDE SEQUENCE [LARGE SCALE GENOMIC DNA]</scope>
    <source>
        <strain evidence="7 8">DSM 21219</strain>
    </source>
</reference>
<dbReference type="AlphaFoldDB" id="A0A1R3WRH9"/>
<dbReference type="OrthoDB" id="9785233at2"/>
<gene>
    <name evidence="7" type="ORF">SAMN05421849_1317</name>
</gene>
<feature type="domain" description="FlgD/Vpr Ig-like" evidence="6">
    <location>
        <begin position="110"/>
        <end position="178"/>
    </location>
</feature>
<protein>
    <recommendedName>
        <fullName evidence="2 5">Basal-body rod modification protein FlgD</fullName>
    </recommendedName>
</protein>
<dbReference type="EMBL" id="FTPS01000001">
    <property type="protein sequence ID" value="SIT80476.1"/>
    <property type="molecule type" value="Genomic_DNA"/>
</dbReference>
<dbReference type="Proteomes" id="UP000192455">
    <property type="component" value="Unassembled WGS sequence"/>
</dbReference>
<dbReference type="Gene3D" id="2.60.40.4070">
    <property type="match status" value="1"/>
</dbReference>
<proteinExistence type="inferred from homology"/>
<evidence type="ECO:0000256" key="4">
    <source>
        <dbReference type="ARBA" id="ARBA00024746"/>
    </source>
</evidence>
<keyword evidence="7" id="KW-0969">Cilium</keyword>
<dbReference type="RefSeq" id="WP_076648818.1">
    <property type="nucleotide sequence ID" value="NZ_FTPS01000001.1"/>
</dbReference>
<sequence>MISPDAIANVSNSAYPRGTGTGSDERSDTLSADFETFLKMLTTQARYQDPLKPIDSTEYAAQLAQFSMVEQQLRTNDTLDALVSQMAVANLAALGGWVGMEARSASPVRFDGSPITLFPDPPQLAEEAFLVVRDAQDREVQRVAIPTTGEPVQWAGVDENGEPLPRGTYRFTVESHRGGEVIASDPAETFGRVVEAQIDGGDVYLLLDNGQTVSSHSITALRAPG</sequence>
<dbReference type="Pfam" id="PF13860">
    <property type="entry name" value="FlgD_ig"/>
    <property type="match status" value="1"/>
</dbReference>
<evidence type="ECO:0000256" key="5">
    <source>
        <dbReference type="RuleBase" id="RU362076"/>
    </source>
</evidence>
<dbReference type="InterPro" id="IPR005648">
    <property type="entry name" value="FlgD"/>
</dbReference>
<organism evidence="7 8">
    <name type="scientific">Pontibaca methylaminivorans</name>
    <dbReference type="NCBI Taxonomy" id="515897"/>
    <lineage>
        <taxon>Bacteria</taxon>
        <taxon>Pseudomonadati</taxon>
        <taxon>Pseudomonadota</taxon>
        <taxon>Alphaproteobacteria</taxon>
        <taxon>Rhodobacterales</taxon>
        <taxon>Roseobacteraceae</taxon>
        <taxon>Pontibaca</taxon>
    </lineage>
</organism>
<dbReference type="Pfam" id="PF03963">
    <property type="entry name" value="FlgD"/>
    <property type="match status" value="1"/>
</dbReference>
<evidence type="ECO:0000259" key="6">
    <source>
        <dbReference type="Pfam" id="PF13860"/>
    </source>
</evidence>
<name>A0A1R3WRH9_9RHOB</name>
<comment type="function">
    <text evidence="4 5">Required for flagellar hook formation. May act as a scaffolding protein.</text>
</comment>
<evidence type="ECO:0000256" key="3">
    <source>
        <dbReference type="ARBA" id="ARBA00022795"/>
    </source>
</evidence>
<evidence type="ECO:0000256" key="2">
    <source>
        <dbReference type="ARBA" id="ARBA00016013"/>
    </source>
</evidence>
<accession>A0A1R3WRH9</accession>
<evidence type="ECO:0000313" key="8">
    <source>
        <dbReference type="Proteomes" id="UP000192455"/>
    </source>
</evidence>
<dbReference type="GO" id="GO:0044781">
    <property type="term" value="P:bacterial-type flagellum organization"/>
    <property type="evidence" value="ECO:0007669"/>
    <property type="project" value="UniProtKB-UniRule"/>
</dbReference>
<dbReference type="NCBIfam" id="NF009453">
    <property type="entry name" value="PRK12813.1"/>
    <property type="match status" value="1"/>
</dbReference>
<comment type="similarity">
    <text evidence="1 5">Belongs to the FlgD family.</text>
</comment>